<reference evidence="1" key="1">
    <citation type="submission" date="2007-06" db="EMBL/GenBank/DDBJ databases">
        <authorList>
            <person name="Fulton L."/>
            <person name="Clifton S."/>
            <person name="Fulton B."/>
            <person name="Xu J."/>
            <person name="Minx P."/>
            <person name="Pepin K.H."/>
            <person name="Johnson M."/>
            <person name="Thiruvilangam P."/>
            <person name="Bhonagiri V."/>
            <person name="Nash W.E."/>
            <person name="Mardis E.R."/>
            <person name="Wilson R.K."/>
        </authorList>
    </citation>
    <scope>NUCLEOTIDE SEQUENCE [LARGE SCALE GENOMIC DNA]</scope>
    <source>
        <strain evidence="1">ATCC 8492</strain>
    </source>
</reference>
<evidence type="ECO:0008006" key="3">
    <source>
        <dbReference type="Google" id="ProtNLM"/>
    </source>
</evidence>
<reference evidence="1" key="2">
    <citation type="submission" date="2013-11" db="EMBL/GenBank/DDBJ databases">
        <title>Draft genome sequence of Bacteroides uniformis (ATCC 8492).</title>
        <authorList>
            <person name="Sudarsanam P."/>
            <person name="Ley R."/>
            <person name="Guruge J."/>
            <person name="Turnbaugh P.J."/>
            <person name="Mahowald M."/>
            <person name="Liep D."/>
            <person name="Gordon J."/>
        </authorList>
    </citation>
    <scope>NUCLEOTIDE SEQUENCE</scope>
    <source>
        <strain evidence="1">ATCC 8492</strain>
    </source>
</reference>
<sequence>MEIARTPRNAFRCSLDLYWHEVERLIRCEGFTAYQVLTNSECVSVLCQE</sequence>
<protein>
    <recommendedName>
        <fullName evidence="3">Transcriptional regulator</fullName>
    </recommendedName>
</protein>
<dbReference type="AlphaFoldDB" id="A0ABC9NAR5"/>
<dbReference type="Proteomes" id="UP000004110">
    <property type="component" value="Unassembled WGS sequence"/>
</dbReference>
<comment type="caution">
    <text evidence="1">The sequence shown here is derived from an EMBL/GenBank/DDBJ whole genome shotgun (WGS) entry which is preliminary data.</text>
</comment>
<evidence type="ECO:0000313" key="1">
    <source>
        <dbReference type="EMBL" id="EDO53849.1"/>
    </source>
</evidence>
<gene>
    <name evidence="1" type="ORF">BACUNI_02466</name>
</gene>
<evidence type="ECO:0000313" key="2">
    <source>
        <dbReference type="Proteomes" id="UP000004110"/>
    </source>
</evidence>
<organism evidence="1 2">
    <name type="scientific">Bacteroides uniformis (strain ATCC 8492 / DSM 6597 / CCUG 4942 / CIP 103695 / JCM 5828 / KCTC 5204 / NCTC 13054 / VPI 0061)</name>
    <dbReference type="NCBI Taxonomy" id="411479"/>
    <lineage>
        <taxon>Bacteria</taxon>
        <taxon>Pseudomonadati</taxon>
        <taxon>Bacteroidota</taxon>
        <taxon>Bacteroidia</taxon>
        <taxon>Bacteroidales</taxon>
        <taxon>Bacteroidaceae</taxon>
        <taxon>Bacteroides</taxon>
    </lineage>
</organism>
<name>A0ABC9NAR5_BACUC</name>
<proteinExistence type="predicted"/>
<dbReference type="EMBL" id="AAYH02000044">
    <property type="protein sequence ID" value="EDO53849.1"/>
    <property type="molecule type" value="Genomic_DNA"/>
</dbReference>
<accession>A0ABC9NAR5</accession>
<keyword evidence="2" id="KW-1185">Reference proteome</keyword>